<comment type="caution">
    <text evidence="1">The sequence shown here is derived from an EMBL/GenBank/DDBJ whole genome shotgun (WGS) entry which is preliminary data.</text>
</comment>
<dbReference type="EMBL" id="BGPR01001536">
    <property type="protein sequence ID" value="GBM56245.1"/>
    <property type="molecule type" value="Genomic_DNA"/>
</dbReference>
<keyword evidence="2" id="KW-1185">Reference proteome</keyword>
<sequence>MGCNMSLKIHFLHSHLEFYPESLASVSDEHGERFHQDISNMGARDRGKWNPKMLVDYIWKLKMDIPQAKHSRQAKTLKSQDGRSAEFSIIFRIGLISGSSSCAFWISLKDHQASVVMVKASIGISLSILNFFSAFEQCSQPSIQRT</sequence>
<proteinExistence type="predicted"/>
<dbReference type="Proteomes" id="UP000499080">
    <property type="component" value="Unassembled WGS sequence"/>
</dbReference>
<evidence type="ECO:0000313" key="1">
    <source>
        <dbReference type="EMBL" id="GBM56245.1"/>
    </source>
</evidence>
<organism evidence="1 2">
    <name type="scientific">Araneus ventricosus</name>
    <name type="common">Orbweaver spider</name>
    <name type="synonym">Epeira ventricosa</name>
    <dbReference type="NCBI Taxonomy" id="182803"/>
    <lineage>
        <taxon>Eukaryota</taxon>
        <taxon>Metazoa</taxon>
        <taxon>Ecdysozoa</taxon>
        <taxon>Arthropoda</taxon>
        <taxon>Chelicerata</taxon>
        <taxon>Arachnida</taxon>
        <taxon>Araneae</taxon>
        <taxon>Araneomorphae</taxon>
        <taxon>Entelegynae</taxon>
        <taxon>Araneoidea</taxon>
        <taxon>Araneidae</taxon>
        <taxon>Araneus</taxon>
    </lineage>
</organism>
<protein>
    <submittedName>
        <fullName evidence="1">Uncharacterized protein</fullName>
    </submittedName>
</protein>
<evidence type="ECO:0000313" key="2">
    <source>
        <dbReference type="Proteomes" id="UP000499080"/>
    </source>
</evidence>
<name>A0A4Y2GTW0_ARAVE</name>
<dbReference type="PANTHER" id="PTHR46114:SF1">
    <property type="entry name" value="ZAD DOMAIN-CONTAINING PROTEIN"/>
    <property type="match status" value="1"/>
</dbReference>
<dbReference type="AlphaFoldDB" id="A0A4Y2GTW0"/>
<gene>
    <name evidence="1" type="ORF">AVEN_101528_1</name>
</gene>
<dbReference type="OrthoDB" id="6721348at2759"/>
<accession>A0A4Y2GTW0</accession>
<dbReference type="PANTHER" id="PTHR46114">
    <property type="entry name" value="APPLE DOMAIN-CONTAINING PROTEIN"/>
    <property type="match status" value="1"/>
</dbReference>
<reference evidence="1 2" key="1">
    <citation type="journal article" date="2019" name="Sci. Rep.">
        <title>Orb-weaving spider Araneus ventricosus genome elucidates the spidroin gene catalogue.</title>
        <authorList>
            <person name="Kono N."/>
            <person name="Nakamura H."/>
            <person name="Ohtoshi R."/>
            <person name="Moran D.A.P."/>
            <person name="Shinohara A."/>
            <person name="Yoshida Y."/>
            <person name="Fujiwara M."/>
            <person name="Mori M."/>
            <person name="Tomita M."/>
            <person name="Arakawa K."/>
        </authorList>
    </citation>
    <scope>NUCLEOTIDE SEQUENCE [LARGE SCALE GENOMIC DNA]</scope>
</reference>